<feature type="transmembrane region" description="Helical" evidence="7">
    <location>
        <begin position="317"/>
        <end position="338"/>
    </location>
</feature>
<feature type="transmembrane region" description="Helical" evidence="7">
    <location>
        <begin position="259"/>
        <end position="284"/>
    </location>
</feature>
<keyword evidence="2" id="KW-1003">Cell membrane</keyword>
<dbReference type="KEGG" id="mey:TM49_04645"/>
<proteinExistence type="inferred from homology"/>
<dbReference type="GO" id="GO:0022857">
    <property type="term" value="F:transmembrane transporter activity"/>
    <property type="evidence" value="ECO:0007669"/>
    <property type="project" value="TreeGrafter"/>
</dbReference>
<evidence type="ECO:0000256" key="1">
    <source>
        <dbReference type="ARBA" id="ARBA00004651"/>
    </source>
</evidence>
<sequence>MLLPFEPILARLRAFGLARLFFAVVTLSMTLAGTIANYALSGNALRHFETLLELGAAETFVISGANYEVGMLTGGTFDPGALALLGPDMIAGLLPGGFSVTPFRAFPVTLESGGTAQLAKAYAVGDGFARQAGLTTDLPPGTAIGDLMQDSCLFGRALAESLDGASIVWVEGKACQVAGFFDAPVRPPFAELSRSLLIPQGEDSFEGVDAGNFNFLVTGPAESLPEPRLKGLLSLAFDVSRLTFWSSAPIIEQARELKFIALAISVGLSAIILMIGGVSIAALMSFSVTERRREIAIRRTLGATRGRIVVEIVQETALIAALALIVGIVGGLILAEVLQQPLSRYFVAGSIAGSGVAIGPIARAVAGFFVVTLLAGIVPALNAARTDPATVLRES</sequence>
<dbReference type="HOGENOM" id="CLU_713466_0_0_5"/>
<reference evidence="9 10" key="1">
    <citation type="journal article" date="2015" name="Genome Announc.">
        <title>Complete genome sequence of Martelella endophytica YC6887, which has antifungal activity associated with a halophyte.</title>
        <authorList>
            <person name="Khan A."/>
            <person name="Khan H."/>
            <person name="Chung E.J."/>
            <person name="Hossain M.T."/>
            <person name="Chung Y.R."/>
        </authorList>
    </citation>
    <scope>NUCLEOTIDE SEQUENCE [LARGE SCALE GENOMIC DNA]</scope>
    <source>
        <strain evidence="9">YC6887</strain>
    </source>
</reference>
<dbReference type="RefSeq" id="WP_045679738.1">
    <property type="nucleotide sequence ID" value="NZ_CP010803.1"/>
</dbReference>
<evidence type="ECO:0000256" key="7">
    <source>
        <dbReference type="SAM" id="Phobius"/>
    </source>
</evidence>
<evidence type="ECO:0000256" key="2">
    <source>
        <dbReference type="ARBA" id="ARBA00022475"/>
    </source>
</evidence>
<dbReference type="PANTHER" id="PTHR30572:SF4">
    <property type="entry name" value="ABC TRANSPORTER PERMEASE YTRF"/>
    <property type="match status" value="1"/>
</dbReference>
<dbReference type="PATRIC" id="fig|1486262.3.peg.953"/>
<dbReference type="OrthoDB" id="281270at2"/>
<organism evidence="9 10">
    <name type="scientific">Martelella endophytica</name>
    <dbReference type="NCBI Taxonomy" id="1486262"/>
    <lineage>
        <taxon>Bacteria</taxon>
        <taxon>Pseudomonadati</taxon>
        <taxon>Pseudomonadota</taxon>
        <taxon>Alphaproteobacteria</taxon>
        <taxon>Hyphomicrobiales</taxon>
        <taxon>Aurantimonadaceae</taxon>
        <taxon>Martelella</taxon>
    </lineage>
</organism>
<evidence type="ECO:0000256" key="5">
    <source>
        <dbReference type="ARBA" id="ARBA00023136"/>
    </source>
</evidence>
<dbReference type="PANTHER" id="PTHR30572">
    <property type="entry name" value="MEMBRANE COMPONENT OF TRANSPORTER-RELATED"/>
    <property type="match status" value="1"/>
</dbReference>
<dbReference type="InterPro" id="IPR050250">
    <property type="entry name" value="Macrolide_Exporter_MacB"/>
</dbReference>
<keyword evidence="4 7" id="KW-1133">Transmembrane helix</keyword>
<dbReference type="EMBL" id="CP010803">
    <property type="protein sequence ID" value="AJY45143.1"/>
    <property type="molecule type" value="Genomic_DNA"/>
</dbReference>
<evidence type="ECO:0000256" key="4">
    <source>
        <dbReference type="ARBA" id="ARBA00022989"/>
    </source>
</evidence>
<dbReference type="Pfam" id="PF02687">
    <property type="entry name" value="FtsX"/>
    <property type="match status" value="1"/>
</dbReference>
<keyword evidence="5 7" id="KW-0472">Membrane</keyword>
<gene>
    <name evidence="9" type="ORF">TM49_04645</name>
</gene>
<evidence type="ECO:0000256" key="3">
    <source>
        <dbReference type="ARBA" id="ARBA00022692"/>
    </source>
</evidence>
<dbReference type="InterPro" id="IPR003838">
    <property type="entry name" value="ABC3_permease_C"/>
</dbReference>
<evidence type="ECO:0000259" key="8">
    <source>
        <dbReference type="Pfam" id="PF02687"/>
    </source>
</evidence>
<dbReference type="Proteomes" id="UP000032611">
    <property type="component" value="Chromosome"/>
</dbReference>
<comment type="similarity">
    <text evidence="6">Belongs to the ABC-4 integral membrane protein family.</text>
</comment>
<keyword evidence="3 7" id="KW-0812">Transmembrane</keyword>
<evidence type="ECO:0000313" key="10">
    <source>
        <dbReference type="Proteomes" id="UP000032611"/>
    </source>
</evidence>
<evidence type="ECO:0000313" key="9">
    <source>
        <dbReference type="EMBL" id="AJY45143.1"/>
    </source>
</evidence>
<dbReference type="GO" id="GO:0005886">
    <property type="term" value="C:plasma membrane"/>
    <property type="evidence" value="ECO:0007669"/>
    <property type="project" value="UniProtKB-SubCell"/>
</dbReference>
<dbReference type="AlphaFoldDB" id="A0A0D5LP95"/>
<dbReference type="STRING" id="1486262.TM49_04645"/>
<accession>A0A0D5LP95</accession>
<feature type="transmembrane region" description="Helical" evidence="7">
    <location>
        <begin position="20"/>
        <end position="40"/>
    </location>
</feature>
<comment type="subcellular location">
    <subcellularLocation>
        <location evidence="1">Cell membrane</location>
        <topology evidence="1">Multi-pass membrane protein</topology>
    </subcellularLocation>
</comment>
<evidence type="ECO:0000256" key="6">
    <source>
        <dbReference type="ARBA" id="ARBA00038076"/>
    </source>
</evidence>
<keyword evidence="10" id="KW-1185">Reference proteome</keyword>
<feature type="transmembrane region" description="Helical" evidence="7">
    <location>
        <begin position="345"/>
        <end position="378"/>
    </location>
</feature>
<name>A0A0D5LP95_MAREN</name>
<feature type="domain" description="ABC3 transporter permease C-terminal" evidence="8">
    <location>
        <begin position="268"/>
        <end position="388"/>
    </location>
</feature>
<protein>
    <recommendedName>
        <fullName evidence="8">ABC3 transporter permease C-terminal domain-containing protein</fullName>
    </recommendedName>
</protein>